<dbReference type="Proteomes" id="UP001381693">
    <property type="component" value="Unassembled WGS sequence"/>
</dbReference>
<dbReference type="Pfam" id="PF01596">
    <property type="entry name" value="Methyltransf_3"/>
    <property type="match status" value="1"/>
</dbReference>
<dbReference type="PANTHER" id="PTHR10509">
    <property type="entry name" value="O-METHYLTRANSFERASE-RELATED"/>
    <property type="match status" value="1"/>
</dbReference>
<organism evidence="5 6">
    <name type="scientific">Halocaridina rubra</name>
    <name type="common">Hawaiian red shrimp</name>
    <dbReference type="NCBI Taxonomy" id="373956"/>
    <lineage>
        <taxon>Eukaryota</taxon>
        <taxon>Metazoa</taxon>
        <taxon>Ecdysozoa</taxon>
        <taxon>Arthropoda</taxon>
        <taxon>Crustacea</taxon>
        <taxon>Multicrustacea</taxon>
        <taxon>Malacostraca</taxon>
        <taxon>Eumalacostraca</taxon>
        <taxon>Eucarida</taxon>
        <taxon>Decapoda</taxon>
        <taxon>Pleocyemata</taxon>
        <taxon>Caridea</taxon>
        <taxon>Atyoidea</taxon>
        <taxon>Atyidae</taxon>
        <taxon>Halocaridina</taxon>
    </lineage>
</organism>
<evidence type="ECO:0000313" key="5">
    <source>
        <dbReference type="EMBL" id="KAK7072080.1"/>
    </source>
</evidence>
<dbReference type="PROSITE" id="PS51682">
    <property type="entry name" value="SAM_OMT_I"/>
    <property type="match status" value="1"/>
</dbReference>
<comment type="caution">
    <text evidence="5">The sequence shown here is derived from an EMBL/GenBank/DDBJ whole genome shotgun (WGS) entry which is preliminary data.</text>
</comment>
<comment type="similarity">
    <text evidence="4">Belongs to the class I-like SAM-binding methyltransferase superfamily. Cation-dependent O-methyltransferase family.</text>
</comment>
<dbReference type="SUPFAM" id="SSF53335">
    <property type="entry name" value="S-adenosyl-L-methionine-dependent methyltransferases"/>
    <property type="match status" value="1"/>
</dbReference>
<evidence type="ECO:0000256" key="1">
    <source>
        <dbReference type="ARBA" id="ARBA00022603"/>
    </source>
</evidence>
<reference evidence="5 6" key="1">
    <citation type="submission" date="2023-11" db="EMBL/GenBank/DDBJ databases">
        <title>Halocaridina rubra genome assembly.</title>
        <authorList>
            <person name="Smith C."/>
        </authorList>
    </citation>
    <scope>NUCLEOTIDE SEQUENCE [LARGE SCALE GENOMIC DNA]</scope>
    <source>
        <strain evidence="5">EP-1</strain>
        <tissue evidence="5">Whole</tissue>
    </source>
</reference>
<dbReference type="GO" id="GO:0008171">
    <property type="term" value="F:O-methyltransferase activity"/>
    <property type="evidence" value="ECO:0007669"/>
    <property type="project" value="InterPro"/>
</dbReference>
<accession>A0AAN8X4Q3</accession>
<keyword evidence="1" id="KW-0489">Methyltransferase</keyword>
<evidence type="ECO:0000256" key="2">
    <source>
        <dbReference type="ARBA" id="ARBA00022679"/>
    </source>
</evidence>
<dbReference type="GO" id="GO:0032259">
    <property type="term" value="P:methylation"/>
    <property type="evidence" value="ECO:0007669"/>
    <property type="project" value="UniProtKB-KW"/>
</dbReference>
<keyword evidence="2" id="KW-0808">Transferase</keyword>
<evidence type="ECO:0000313" key="6">
    <source>
        <dbReference type="Proteomes" id="UP001381693"/>
    </source>
</evidence>
<evidence type="ECO:0008006" key="7">
    <source>
        <dbReference type="Google" id="ProtNLM"/>
    </source>
</evidence>
<name>A0AAN8X4Q3_HALRR</name>
<dbReference type="InterPro" id="IPR050362">
    <property type="entry name" value="Cation-dep_OMT"/>
</dbReference>
<dbReference type="EMBL" id="JAXCGZ010013700">
    <property type="protein sequence ID" value="KAK7072080.1"/>
    <property type="molecule type" value="Genomic_DNA"/>
</dbReference>
<dbReference type="AlphaFoldDB" id="A0AAN8X4Q3"/>
<dbReference type="PANTHER" id="PTHR10509:SF93">
    <property type="entry name" value="CATECHOL O-METHYLTRANSFERASE DOMAIN-CONTAINING PROTEIN 1"/>
    <property type="match status" value="1"/>
</dbReference>
<proteinExistence type="inferred from homology"/>
<keyword evidence="6" id="KW-1185">Reference proteome</keyword>
<sequence>MKSFRSKDPMVAYCVEHSIRLTDTQKKLNEMTMQHPRSRMLGAPESLQLNANLMRAIGAKKVLDVGVFTGASALSAALALPDEGEVHGLDHSEEYTNMAKPYWEEAGVSNKIHLHIAPASETLQKFIKNGQAGTFDFAFIDADKTHIDDYYEACLILIRSGGIIAFDNTLWDGRVMDPEDQTPDTVALKNLNVKLKDDQRINISFLNIGDGLTLCFKK</sequence>
<dbReference type="Gene3D" id="3.40.50.150">
    <property type="entry name" value="Vaccinia Virus protein VP39"/>
    <property type="match status" value="1"/>
</dbReference>
<protein>
    <recommendedName>
        <fullName evidence="7">Caffeoyl-CoA O-methyltransferase</fullName>
    </recommendedName>
</protein>
<dbReference type="GO" id="GO:0008757">
    <property type="term" value="F:S-adenosylmethionine-dependent methyltransferase activity"/>
    <property type="evidence" value="ECO:0007669"/>
    <property type="project" value="TreeGrafter"/>
</dbReference>
<dbReference type="InterPro" id="IPR029063">
    <property type="entry name" value="SAM-dependent_MTases_sf"/>
</dbReference>
<evidence type="ECO:0000256" key="4">
    <source>
        <dbReference type="ARBA" id="ARBA00023453"/>
    </source>
</evidence>
<dbReference type="InterPro" id="IPR002935">
    <property type="entry name" value="SAM_O-MeTrfase"/>
</dbReference>
<gene>
    <name evidence="5" type="ORF">SK128_027660</name>
</gene>
<keyword evidence="3" id="KW-0949">S-adenosyl-L-methionine</keyword>
<evidence type="ECO:0000256" key="3">
    <source>
        <dbReference type="ARBA" id="ARBA00022691"/>
    </source>
</evidence>